<dbReference type="Proteomes" id="UP000639772">
    <property type="component" value="Chromosome 3"/>
</dbReference>
<reference evidence="2 3" key="1">
    <citation type="journal article" date="2020" name="Nat. Food">
        <title>A phased Vanilla planifolia genome enables genetic improvement of flavour and production.</title>
        <authorList>
            <person name="Hasing T."/>
            <person name="Tang H."/>
            <person name="Brym M."/>
            <person name="Khazi F."/>
            <person name="Huang T."/>
            <person name="Chambers A.H."/>
        </authorList>
    </citation>
    <scope>NUCLEOTIDE SEQUENCE [LARGE SCALE GENOMIC DNA]</scope>
    <source>
        <tissue evidence="2">Leaf</tissue>
    </source>
</reference>
<accession>A0A835RK02</accession>
<feature type="region of interest" description="Disordered" evidence="1">
    <location>
        <begin position="81"/>
        <end position="110"/>
    </location>
</feature>
<name>A0A835RK02_VANPL</name>
<dbReference type="AlphaFoldDB" id="A0A835RK02"/>
<dbReference type="EMBL" id="JADCNM010000003">
    <property type="protein sequence ID" value="KAG0489630.1"/>
    <property type="molecule type" value="Genomic_DNA"/>
</dbReference>
<proteinExistence type="predicted"/>
<evidence type="ECO:0000313" key="2">
    <source>
        <dbReference type="EMBL" id="KAG0489630.1"/>
    </source>
</evidence>
<evidence type="ECO:0000256" key="1">
    <source>
        <dbReference type="SAM" id="MobiDB-lite"/>
    </source>
</evidence>
<protein>
    <submittedName>
        <fullName evidence="2">Uncharacterized protein</fullName>
    </submittedName>
</protein>
<sequence length="138" mass="15650">MDSEHLRIELSSNGLQEPKQCEKHFSRASFLRLRPLPAVRRPALRTQTALTFIRYHTCGEYSRRIRLKEFASQPIARADDNVGADLLSADPGTRLGEVSRSPKEEKTEDLLVSPSPIQPTDKISCCHRKAKIKNIINK</sequence>
<feature type="compositionally biased region" description="Basic and acidic residues" evidence="1">
    <location>
        <begin position="100"/>
        <end position="109"/>
    </location>
</feature>
<gene>
    <name evidence="2" type="ORF">HPP92_006493</name>
</gene>
<evidence type="ECO:0000313" key="3">
    <source>
        <dbReference type="Proteomes" id="UP000639772"/>
    </source>
</evidence>
<organism evidence="2 3">
    <name type="scientific">Vanilla planifolia</name>
    <name type="common">Vanilla</name>
    <dbReference type="NCBI Taxonomy" id="51239"/>
    <lineage>
        <taxon>Eukaryota</taxon>
        <taxon>Viridiplantae</taxon>
        <taxon>Streptophyta</taxon>
        <taxon>Embryophyta</taxon>
        <taxon>Tracheophyta</taxon>
        <taxon>Spermatophyta</taxon>
        <taxon>Magnoliopsida</taxon>
        <taxon>Liliopsida</taxon>
        <taxon>Asparagales</taxon>
        <taxon>Orchidaceae</taxon>
        <taxon>Vanilloideae</taxon>
        <taxon>Vanilleae</taxon>
        <taxon>Vanilla</taxon>
    </lineage>
</organism>
<comment type="caution">
    <text evidence="2">The sequence shown here is derived from an EMBL/GenBank/DDBJ whole genome shotgun (WGS) entry which is preliminary data.</text>
</comment>